<dbReference type="Pfam" id="PF08584">
    <property type="entry name" value="Ribonuc_P_40"/>
    <property type="match status" value="1"/>
</dbReference>
<dbReference type="RefSeq" id="XP_003082661.2">
    <property type="nucleotide sequence ID" value="XM_003082613.2"/>
</dbReference>
<accession>A0A096P8A7</accession>
<proteinExistence type="predicted"/>
<reference evidence="1 2" key="2">
    <citation type="journal article" date="2014" name="BMC Genomics">
        <title>An improved genome of the model marine alga Ostreococcus tauri unfolds by assessing Illumina de novo assemblies.</title>
        <authorList>
            <person name="Blanc-Mathieu R."/>
            <person name="Verhelst B."/>
            <person name="Derelle E."/>
            <person name="Rombauts S."/>
            <person name="Bouget F.Y."/>
            <person name="Carre I."/>
            <person name="Chateau A."/>
            <person name="Eyre-Walker A."/>
            <person name="Grimsley N."/>
            <person name="Moreau H."/>
            <person name="Piegu B."/>
            <person name="Rivals E."/>
            <person name="Schackwitz W."/>
            <person name="Van de Peer Y."/>
            <person name="Piganeau G."/>
        </authorList>
    </citation>
    <scope>NUCLEOTIDE SEQUENCE [LARGE SCALE GENOMIC DNA]</scope>
    <source>
        <strain evidence="2">OTTH 0595 / CCAP 157/2 / RCC745</strain>
    </source>
</reference>
<sequence>MSIADALDARFVKAYAGTGGEGEAARTGTRTFGMITRDVDVDANDCWCVTPSGRFVASLTSTTASMLGLGTTEDARGKRAASVNCRREKFRVSNRFHDRLGACARTLEGRIGKSDVFCASLVDGRPEDVTFPPTVMEASRVANETVSERVMVDLSCEEAILLASMDPPNRGESKPFEVDDLERILEFCGRLSLGNEYVQGDASERKDAVDVHRLSGFLLHPEIERAIEFARKLVNDHGAPWSVVTVWSFPQVPSNLTGAPVKKIERDPCTPKCPRVLVLVIYRDDKYLMFTT</sequence>
<dbReference type="GO" id="GO:0030677">
    <property type="term" value="C:ribonuclease P complex"/>
    <property type="evidence" value="ECO:0007669"/>
    <property type="project" value="InterPro"/>
</dbReference>
<protein>
    <submittedName>
        <fullName evidence="1">Unnamed product</fullName>
    </submittedName>
</protein>
<dbReference type="OrthoDB" id="500100at2759"/>
<dbReference type="EMBL" id="CAID01000013">
    <property type="protein sequence ID" value="CEG00139.1"/>
    <property type="molecule type" value="Genomic_DNA"/>
</dbReference>
<comment type="caution">
    <text evidence="1">The sequence shown here is derived from an EMBL/GenBank/DDBJ whole genome shotgun (WGS) entry which is preliminary data.</text>
</comment>
<organism evidence="1 2">
    <name type="scientific">Ostreococcus tauri</name>
    <name type="common">Marine green alga</name>
    <dbReference type="NCBI Taxonomy" id="70448"/>
    <lineage>
        <taxon>Eukaryota</taxon>
        <taxon>Viridiplantae</taxon>
        <taxon>Chlorophyta</taxon>
        <taxon>Mamiellophyceae</taxon>
        <taxon>Mamiellales</taxon>
        <taxon>Bathycoccaceae</taxon>
        <taxon>Ostreococcus</taxon>
    </lineage>
</organism>
<dbReference type="InterPro" id="IPR013893">
    <property type="entry name" value="RNase_P_Rpp40"/>
</dbReference>
<dbReference type="Proteomes" id="UP000009170">
    <property type="component" value="Unassembled WGS sequence"/>
</dbReference>
<name>A0A096P8A7_OSTTA</name>
<evidence type="ECO:0000313" key="1">
    <source>
        <dbReference type="EMBL" id="CEG00139.1"/>
    </source>
</evidence>
<keyword evidence="2" id="KW-1185">Reference proteome</keyword>
<reference evidence="2" key="1">
    <citation type="journal article" date="2006" name="Proc. Natl. Acad. Sci. U.S.A.">
        <title>Genome analysis of the smallest free-living eukaryote Ostreococcus tauri unveils many unique features.</title>
        <authorList>
            <person name="Derelle E."/>
            <person name="Ferraz C."/>
            <person name="Rombauts S."/>
            <person name="Rouze P."/>
            <person name="Worden A.Z."/>
            <person name="Robbens S."/>
            <person name="Partensky F."/>
            <person name="Degroeve S."/>
            <person name="Echeynie S."/>
            <person name="Cooke R."/>
            <person name="Saeys Y."/>
            <person name="Wuyts J."/>
            <person name="Jabbari K."/>
            <person name="Bowler C."/>
            <person name="Panaud O."/>
            <person name="Piegu B."/>
            <person name="Ball S.G."/>
            <person name="Ral J.-P."/>
            <person name="Bouget F.-Y."/>
            <person name="Piganeau G."/>
            <person name="De Baets B."/>
            <person name="Picard A."/>
            <person name="Delseny M."/>
            <person name="Demaille J."/>
            <person name="Van de Peer Y."/>
            <person name="Moreau H."/>
        </authorList>
    </citation>
    <scope>NUCLEOTIDE SEQUENCE [LARGE SCALE GENOMIC DNA]</scope>
    <source>
        <strain evidence="2">OTTH 0595 / CCAP 157/2 / RCC745</strain>
    </source>
</reference>
<dbReference type="KEGG" id="ota:OT_ostta13g01830"/>
<dbReference type="STRING" id="70448.A0A096P8A7"/>
<dbReference type="GeneID" id="9835752"/>
<dbReference type="AlphaFoldDB" id="A0A096P8A7"/>
<dbReference type="GO" id="GO:0001682">
    <property type="term" value="P:tRNA 5'-leader removal"/>
    <property type="evidence" value="ECO:0007669"/>
    <property type="project" value="InterPro"/>
</dbReference>
<evidence type="ECO:0000313" key="2">
    <source>
        <dbReference type="Proteomes" id="UP000009170"/>
    </source>
</evidence>
<dbReference type="InParanoid" id="A0A096P8A7"/>
<gene>
    <name evidence="1" type="ORF">OT_ostta13g01830</name>
</gene>